<evidence type="ECO:0000313" key="3">
    <source>
        <dbReference type="Proteomes" id="UP001168338"/>
    </source>
</evidence>
<organism evidence="2 3">
    <name type="scientific">Methanoculleus frigidifontis</name>
    <dbReference type="NCBI Taxonomy" id="2584085"/>
    <lineage>
        <taxon>Archaea</taxon>
        <taxon>Methanobacteriati</taxon>
        <taxon>Methanobacteriota</taxon>
        <taxon>Stenosarchaea group</taxon>
        <taxon>Methanomicrobia</taxon>
        <taxon>Methanomicrobiales</taxon>
        <taxon>Methanomicrobiaceae</taxon>
        <taxon>Methanoculleus</taxon>
    </lineage>
</organism>
<name>A0ABT8M6N4_9EURY</name>
<dbReference type="EMBL" id="VCYH01000001">
    <property type="protein sequence ID" value="MDN7023595.1"/>
    <property type="molecule type" value="Genomic_DNA"/>
</dbReference>
<proteinExistence type="predicted"/>
<comment type="caution">
    <text evidence="2">The sequence shown here is derived from an EMBL/GenBank/DDBJ whole genome shotgun (WGS) entry which is preliminary data.</text>
</comment>
<gene>
    <name evidence="2" type="ORF">FGU65_01555</name>
</gene>
<reference evidence="2" key="1">
    <citation type="submission" date="2019-05" db="EMBL/GenBank/DDBJ databases">
        <title>Methanoculleus sp. FWC-SCC1, a methanogenic archaeon isolated from deep marine cold seep.</title>
        <authorList>
            <person name="Chen Y.-W."/>
            <person name="Chen S.-C."/>
            <person name="Teng N.-H."/>
            <person name="Lai M.-C."/>
        </authorList>
    </citation>
    <scope>NUCLEOTIDE SEQUENCE</scope>
    <source>
        <strain evidence="2">FWC-SCC1</strain>
    </source>
</reference>
<evidence type="ECO:0000256" key="1">
    <source>
        <dbReference type="SAM" id="Phobius"/>
    </source>
</evidence>
<dbReference type="Proteomes" id="UP001168338">
    <property type="component" value="Unassembled WGS sequence"/>
</dbReference>
<keyword evidence="1" id="KW-0472">Membrane</keyword>
<keyword evidence="1" id="KW-1133">Transmembrane helix</keyword>
<keyword evidence="3" id="KW-1185">Reference proteome</keyword>
<sequence length="81" mass="9391">MTEEKTTRELVYETNRDVKWMCKTLQRMEKTHEDFETRLRDLEGWRHTKIGEEQRMQRISAGAGGLVGGVVAVVVRVIGGW</sequence>
<feature type="transmembrane region" description="Helical" evidence="1">
    <location>
        <begin position="59"/>
        <end position="79"/>
    </location>
</feature>
<evidence type="ECO:0000313" key="2">
    <source>
        <dbReference type="EMBL" id="MDN7023595.1"/>
    </source>
</evidence>
<protein>
    <submittedName>
        <fullName evidence="2">Uncharacterized protein</fullName>
    </submittedName>
</protein>
<accession>A0ABT8M6N4</accession>
<dbReference type="RefSeq" id="WP_301662638.1">
    <property type="nucleotide sequence ID" value="NZ_VCYH01000001.1"/>
</dbReference>
<keyword evidence="1" id="KW-0812">Transmembrane</keyword>